<dbReference type="AlphaFoldDB" id="A0A1I5VVN0"/>
<gene>
    <name evidence="2" type="ORF">SAMN05518683_11770</name>
</gene>
<keyword evidence="1" id="KW-1133">Transmembrane helix</keyword>
<protein>
    <submittedName>
        <fullName evidence="2">Uncharacterized protein</fullName>
    </submittedName>
</protein>
<reference evidence="3" key="1">
    <citation type="submission" date="2016-10" db="EMBL/GenBank/DDBJ databases">
        <authorList>
            <person name="Varghese N."/>
            <person name="Submissions S."/>
        </authorList>
    </citation>
    <scope>NUCLEOTIDE SEQUENCE [LARGE SCALE GENOMIC DNA]</scope>
    <source>
        <strain evidence="3">S7</strain>
    </source>
</reference>
<organism evidence="2 3">
    <name type="scientific">Salibacterium halotolerans</name>
    <dbReference type="NCBI Taxonomy" id="1884432"/>
    <lineage>
        <taxon>Bacteria</taxon>
        <taxon>Bacillati</taxon>
        <taxon>Bacillota</taxon>
        <taxon>Bacilli</taxon>
        <taxon>Bacillales</taxon>
        <taxon>Bacillaceae</taxon>
    </lineage>
</organism>
<evidence type="ECO:0000313" key="2">
    <source>
        <dbReference type="EMBL" id="SFQ11463.1"/>
    </source>
</evidence>
<keyword evidence="1" id="KW-0812">Transmembrane</keyword>
<name>A0A1I5VVN0_9BACI</name>
<keyword evidence="3" id="KW-1185">Reference proteome</keyword>
<dbReference type="EMBL" id="FOXD01000017">
    <property type="protein sequence ID" value="SFQ11463.1"/>
    <property type="molecule type" value="Genomic_DNA"/>
</dbReference>
<evidence type="ECO:0000256" key="1">
    <source>
        <dbReference type="SAM" id="Phobius"/>
    </source>
</evidence>
<dbReference type="Proteomes" id="UP000198892">
    <property type="component" value="Unassembled WGS sequence"/>
</dbReference>
<keyword evidence="1" id="KW-0472">Membrane</keyword>
<feature type="transmembrane region" description="Helical" evidence="1">
    <location>
        <begin position="6"/>
        <end position="26"/>
    </location>
</feature>
<sequence length="29" mass="3218">MTSIILVVVMLYWPVAFLLAVVKLIGTVK</sequence>
<evidence type="ECO:0000313" key="3">
    <source>
        <dbReference type="Proteomes" id="UP000198892"/>
    </source>
</evidence>
<accession>A0A1I5VVN0</accession>
<proteinExistence type="predicted"/>